<evidence type="ECO:0000259" key="3">
    <source>
        <dbReference type="PROSITE" id="PS50004"/>
    </source>
</evidence>
<dbReference type="GO" id="GO:0030672">
    <property type="term" value="C:synaptic vesicle membrane"/>
    <property type="evidence" value="ECO:0007669"/>
    <property type="project" value="TreeGrafter"/>
</dbReference>
<dbReference type="OrthoDB" id="5973539at2759"/>
<proteinExistence type="predicted"/>
<dbReference type="GO" id="GO:0005509">
    <property type="term" value="F:calcium ion binding"/>
    <property type="evidence" value="ECO:0007669"/>
    <property type="project" value="TreeGrafter"/>
</dbReference>
<dbReference type="GO" id="GO:0046928">
    <property type="term" value="P:regulation of neurotransmitter secretion"/>
    <property type="evidence" value="ECO:0007669"/>
    <property type="project" value="TreeGrafter"/>
</dbReference>
<dbReference type="PANTHER" id="PTHR45911">
    <property type="entry name" value="C2 DOMAIN-CONTAINING PROTEIN"/>
    <property type="match status" value="1"/>
</dbReference>
<dbReference type="AlphaFoldDB" id="A0A8J2KZV8"/>
<dbReference type="PROSITE" id="PS50004">
    <property type="entry name" value="C2"/>
    <property type="match status" value="1"/>
</dbReference>
<dbReference type="CDD" id="cd08376">
    <property type="entry name" value="C2B_MCTP_PRT"/>
    <property type="match status" value="1"/>
</dbReference>
<evidence type="ECO:0000256" key="2">
    <source>
        <dbReference type="ARBA" id="ARBA00022837"/>
    </source>
</evidence>
<evidence type="ECO:0000313" key="4">
    <source>
        <dbReference type="EMBL" id="CAG7823868.1"/>
    </source>
</evidence>
<keyword evidence="2" id="KW-0106">Calcium</keyword>
<keyword evidence="5" id="KW-1185">Reference proteome</keyword>
<dbReference type="InterPro" id="IPR000008">
    <property type="entry name" value="C2_dom"/>
</dbReference>
<feature type="non-terminal residue" evidence="4">
    <location>
        <position position="1"/>
    </location>
</feature>
<keyword evidence="1" id="KW-0479">Metal-binding</keyword>
<protein>
    <recommendedName>
        <fullName evidence="3">C2 domain-containing protein</fullName>
    </recommendedName>
</protein>
<evidence type="ECO:0000256" key="1">
    <source>
        <dbReference type="ARBA" id="ARBA00022723"/>
    </source>
</evidence>
<organism evidence="4 5">
    <name type="scientific">Allacma fusca</name>
    <dbReference type="NCBI Taxonomy" id="39272"/>
    <lineage>
        <taxon>Eukaryota</taxon>
        <taxon>Metazoa</taxon>
        <taxon>Ecdysozoa</taxon>
        <taxon>Arthropoda</taxon>
        <taxon>Hexapoda</taxon>
        <taxon>Collembola</taxon>
        <taxon>Symphypleona</taxon>
        <taxon>Sminthuridae</taxon>
        <taxon>Allacma</taxon>
    </lineage>
</organism>
<dbReference type="PANTHER" id="PTHR45911:SF4">
    <property type="entry name" value="MULTIPLE C2 AND TRANSMEMBRANE DOMAIN-CONTAINING PROTEIN"/>
    <property type="match status" value="1"/>
</dbReference>
<evidence type="ECO:0000313" key="5">
    <source>
        <dbReference type="Proteomes" id="UP000708208"/>
    </source>
</evidence>
<comment type="caution">
    <text evidence="4">The sequence shown here is derived from an EMBL/GenBank/DDBJ whole genome shotgun (WGS) entry which is preliminary data.</text>
</comment>
<dbReference type="Pfam" id="PF00168">
    <property type="entry name" value="C2"/>
    <property type="match status" value="1"/>
</dbReference>
<sequence>LGNEKYKSKVAYKTLNPKWLEQFDLHLYEDQSQELEITIWDKDWTTDDFMGRCTVILSDLEREKTHKITKELEEGCGTISILLTISGTTASETISDLTTYDTNSKEKDIIENRYVSKEIRTVC</sequence>
<accession>A0A8J2KZV8</accession>
<reference evidence="4" key="1">
    <citation type="submission" date="2021-06" db="EMBL/GenBank/DDBJ databases">
        <authorList>
            <person name="Hodson N. C."/>
            <person name="Mongue J. A."/>
            <person name="Jaron S. K."/>
        </authorList>
    </citation>
    <scope>NUCLEOTIDE SEQUENCE</scope>
</reference>
<feature type="domain" description="C2" evidence="3">
    <location>
        <begin position="1"/>
        <end position="72"/>
    </location>
</feature>
<gene>
    <name evidence="4" type="ORF">AFUS01_LOCUS34059</name>
</gene>
<name>A0A8J2KZV8_9HEXA</name>
<dbReference type="EMBL" id="CAJVCH010530852">
    <property type="protein sequence ID" value="CAG7823868.1"/>
    <property type="molecule type" value="Genomic_DNA"/>
</dbReference>
<dbReference type="Proteomes" id="UP000708208">
    <property type="component" value="Unassembled WGS sequence"/>
</dbReference>